<name>A0A419F6H2_9BACT</name>
<evidence type="ECO:0000313" key="3">
    <source>
        <dbReference type="Proteomes" id="UP000285961"/>
    </source>
</evidence>
<reference evidence="2 3" key="1">
    <citation type="journal article" date="2017" name="ISME J.">
        <title>Energy and carbon metabolisms in a deep terrestrial subsurface fluid microbial community.</title>
        <authorList>
            <person name="Momper L."/>
            <person name="Jungbluth S.P."/>
            <person name="Lee M.D."/>
            <person name="Amend J.P."/>
        </authorList>
    </citation>
    <scope>NUCLEOTIDE SEQUENCE [LARGE SCALE GENOMIC DNA]</scope>
    <source>
        <strain evidence="2">SURF_17</strain>
    </source>
</reference>
<dbReference type="Proteomes" id="UP000285961">
    <property type="component" value="Unassembled WGS sequence"/>
</dbReference>
<sequence length="80" mass="9286">MDYTDSVRVNLVFAHKNRTNGTANYTNYTNFWNHGEHGAARPQPRNRNPQIAQIHADSEEKKKKTFGNTNYTNYTNGLRE</sequence>
<feature type="compositionally biased region" description="Low complexity" evidence="1">
    <location>
        <begin position="66"/>
        <end position="80"/>
    </location>
</feature>
<comment type="caution">
    <text evidence="2">The sequence shown here is derived from an EMBL/GenBank/DDBJ whole genome shotgun (WGS) entry which is preliminary data.</text>
</comment>
<dbReference type="AlphaFoldDB" id="A0A419F6H2"/>
<accession>A0A419F6H2</accession>
<proteinExistence type="predicted"/>
<protein>
    <submittedName>
        <fullName evidence="2">Uncharacterized protein</fullName>
    </submittedName>
</protein>
<dbReference type="EMBL" id="QZKI01000021">
    <property type="protein sequence ID" value="RJP74032.1"/>
    <property type="molecule type" value="Genomic_DNA"/>
</dbReference>
<evidence type="ECO:0000256" key="1">
    <source>
        <dbReference type="SAM" id="MobiDB-lite"/>
    </source>
</evidence>
<organism evidence="2 3">
    <name type="scientific">Candidatus Abyssobacteria bacterium SURF_17</name>
    <dbReference type="NCBI Taxonomy" id="2093361"/>
    <lineage>
        <taxon>Bacteria</taxon>
        <taxon>Pseudomonadati</taxon>
        <taxon>Candidatus Hydrogenedentota</taxon>
        <taxon>Candidatus Abyssobacteria</taxon>
    </lineage>
</organism>
<feature type="region of interest" description="Disordered" evidence="1">
    <location>
        <begin position="57"/>
        <end position="80"/>
    </location>
</feature>
<evidence type="ECO:0000313" key="2">
    <source>
        <dbReference type="EMBL" id="RJP74032.1"/>
    </source>
</evidence>
<gene>
    <name evidence="2" type="ORF">C4532_03295</name>
</gene>